<dbReference type="InterPro" id="IPR011990">
    <property type="entry name" value="TPR-like_helical_dom_sf"/>
</dbReference>
<gene>
    <name evidence="1" type="ORF">GCM10017083_35650</name>
</gene>
<dbReference type="InterPro" id="IPR027417">
    <property type="entry name" value="P-loop_NTPase"/>
</dbReference>
<dbReference type="SUPFAM" id="SSF52540">
    <property type="entry name" value="P-loop containing nucleoside triphosphate hydrolases"/>
    <property type="match status" value="1"/>
</dbReference>
<organism evidence="1 2">
    <name type="scientific">Thalassobaculum fulvum</name>
    <dbReference type="NCBI Taxonomy" id="1633335"/>
    <lineage>
        <taxon>Bacteria</taxon>
        <taxon>Pseudomonadati</taxon>
        <taxon>Pseudomonadota</taxon>
        <taxon>Alphaproteobacteria</taxon>
        <taxon>Rhodospirillales</taxon>
        <taxon>Thalassobaculaceae</taxon>
        <taxon>Thalassobaculum</taxon>
    </lineage>
</organism>
<evidence type="ECO:0008006" key="3">
    <source>
        <dbReference type="Google" id="ProtNLM"/>
    </source>
</evidence>
<evidence type="ECO:0000313" key="2">
    <source>
        <dbReference type="Proteomes" id="UP000630353"/>
    </source>
</evidence>
<dbReference type="RefSeq" id="WP_189992094.1">
    <property type="nucleotide sequence ID" value="NZ_BMZS01000008.1"/>
</dbReference>
<dbReference type="Gene3D" id="3.40.50.300">
    <property type="entry name" value="P-loop containing nucleotide triphosphate hydrolases"/>
    <property type="match status" value="1"/>
</dbReference>
<dbReference type="EMBL" id="BMZS01000008">
    <property type="protein sequence ID" value="GHD56037.1"/>
    <property type="molecule type" value="Genomic_DNA"/>
</dbReference>
<dbReference type="SUPFAM" id="SSF48452">
    <property type="entry name" value="TPR-like"/>
    <property type="match status" value="1"/>
</dbReference>
<dbReference type="AlphaFoldDB" id="A0A918XTZ3"/>
<reference evidence="1" key="2">
    <citation type="submission" date="2020-09" db="EMBL/GenBank/DDBJ databases">
        <authorList>
            <person name="Sun Q."/>
            <person name="Kim S."/>
        </authorList>
    </citation>
    <scope>NUCLEOTIDE SEQUENCE</scope>
    <source>
        <strain evidence="1">KCTC 42651</strain>
    </source>
</reference>
<dbReference type="Proteomes" id="UP000630353">
    <property type="component" value="Unassembled WGS sequence"/>
</dbReference>
<reference evidence="1" key="1">
    <citation type="journal article" date="2014" name="Int. J. Syst. Evol. Microbiol.">
        <title>Complete genome sequence of Corynebacterium casei LMG S-19264T (=DSM 44701T), isolated from a smear-ripened cheese.</title>
        <authorList>
            <consortium name="US DOE Joint Genome Institute (JGI-PGF)"/>
            <person name="Walter F."/>
            <person name="Albersmeier A."/>
            <person name="Kalinowski J."/>
            <person name="Ruckert C."/>
        </authorList>
    </citation>
    <scope>NUCLEOTIDE SEQUENCE</scope>
    <source>
        <strain evidence="1">KCTC 42651</strain>
    </source>
</reference>
<sequence>MTDQMSLPEGADPARIQEALATLRAGRDRYPDNPRVRESLGKVLAQVGLLEEAEAEYRAAVGLPGADRDAYKRLAKVLRRRGLLAEALGVMAAAPKPAGDGANILIACIPKSGSSWLRVLLGSFEFLDAVQLSPLHDRREQELDFMILNRKRERFFVAQQHVRANRSTDFAVKNYNIATTVLVRSIPDALVSARDHFAGRRPVAPQFYMDSRFKTWDEDRQYRFLLDFYVPWVVNFIATWWHADIDTLWLTYDLLRRDSETAVRCVLEHAGFAVEAEAVQGVVDRVNGEFRDKTLFNVGEVGRGAALPDPVHRRIRELCAYYPEIPFERLGLIGTAPATASGTG</sequence>
<evidence type="ECO:0000313" key="1">
    <source>
        <dbReference type="EMBL" id="GHD56037.1"/>
    </source>
</evidence>
<proteinExistence type="predicted"/>
<comment type="caution">
    <text evidence="1">The sequence shown here is derived from an EMBL/GenBank/DDBJ whole genome shotgun (WGS) entry which is preliminary data.</text>
</comment>
<keyword evidence="2" id="KW-1185">Reference proteome</keyword>
<protein>
    <recommendedName>
        <fullName evidence="3">Sulfotransferase family protein</fullName>
    </recommendedName>
</protein>
<accession>A0A918XTZ3</accession>
<name>A0A918XTZ3_9PROT</name>
<dbReference type="Gene3D" id="1.25.40.10">
    <property type="entry name" value="Tetratricopeptide repeat domain"/>
    <property type="match status" value="1"/>
</dbReference>